<comment type="caution">
    <text evidence="3">The sequence shown here is derived from an EMBL/GenBank/DDBJ whole genome shotgun (WGS) entry which is preliminary data.</text>
</comment>
<dbReference type="InterPro" id="IPR005123">
    <property type="entry name" value="Oxoglu/Fe-dep_dioxygenase_dom"/>
</dbReference>
<evidence type="ECO:0000256" key="1">
    <source>
        <dbReference type="RuleBase" id="RU003682"/>
    </source>
</evidence>
<dbReference type="SUPFAM" id="SSF51197">
    <property type="entry name" value="Clavaminate synthase-like"/>
    <property type="match status" value="1"/>
</dbReference>
<feature type="domain" description="Fe2OG dioxygenase" evidence="2">
    <location>
        <begin position="165"/>
        <end position="268"/>
    </location>
</feature>
<dbReference type="Gene3D" id="2.60.120.330">
    <property type="entry name" value="B-lactam Antibiotic, Isopenicillin N Synthase, Chain"/>
    <property type="match status" value="1"/>
</dbReference>
<dbReference type="Pfam" id="PF03171">
    <property type="entry name" value="2OG-FeII_Oxy"/>
    <property type="match status" value="1"/>
</dbReference>
<organism evidence="3 4">
    <name type="scientific">Senna tora</name>
    <dbReference type="NCBI Taxonomy" id="362788"/>
    <lineage>
        <taxon>Eukaryota</taxon>
        <taxon>Viridiplantae</taxon>
        <taxon>Streptophyta</taxon>
        <taxon>Embryophyta</taxon>
        <taxon>Tracheophyta</taxon>
        <taxon>Spermatophyta</taxon>
        <taxon>Magnoliopsida</taxon>
        <taxon>eudicotyledons</taxon>
        <taxon>Gunneridae</taxon>
        <taxon>Pentapetalae</taxon>
        <taxon>rosids</taxon>
        <taxon>fabids</taxon>
        <taxon>Fabales</taxon>
        <taxon>Fabaceae</taxon>
        <taxon>Caesalpinioideae</taxon>
        <taxon>Cassia clade</taxon>
        <taxon>Senna</taxon>
    </lineage>
</organism>
<dbReference type="EMBL" id="JAAIUW010000013">
    <property type="protein sequence ID" value="KAF7804042.1"/>
    <property type="molecule type" value="Genomic_DNA"/>
</dbReference>
<evidence type="ECO:0000259" key="2">
    <source>
        <dbReference type="PROSITE" id="PS51471"/>
    </source>
</evidence>
<dbReference type="PROSITE" id="PS51471">
    <property type="entry name" value="FE2OG_OXY"/>
    <property type="match status" value="1"/>
</dbReference>
<name>A0A834SI97_9FABA</name>
<dbReference type="InterPro" id="IPR050231">
    <property type="entry name" value="Iron_ascorbate_oxido_reductase"/>
</dbReference>
<keyword evidence="4" id="KW-1185">Reference proteome</keyword>
<comment type="similarity">
    <text evidence="1">Belongs to the iron/ascorbate-dependent oxidoreductase family.</text>
</comment>
<dbReference type="GO" id="GO:0051213">
    <property type="term" value="F:dioxygenase activity"/>
    <property type="evidence" value="ECO:0007669"/>
    <property type="project" value="UniProtKB-KW"/>
</dbReference>
<evidence type="ECO:0000313" key="4">
    <source>
        <dbReference type="Proteomes" id="UP000634136"/>
    </source>
</evidence>
<reference evidence="3" key="1">
    <citation type="submission" date="2020-09" db="EMBL/GenBank/DDBJ databases">
        <title>Genome-Enabled Discovery of Anthraquinone Biosynthesis in Senna tora.</title>
        <authorList>
            <person name="Kang S.-H."/>
            <person name="Pandey R.P."/>
            <person name="Lee C.-M."/>
            <person name="Sim J.-S."/>
            <person name="Jeong J.-T."/>
            <person name="Choi B.-S."/>
            <person name="Jung M."/>
            <person name="Ginzburg D."/>
            <person name="Zhao K."/>
            <person name="Won S.Y."/>
            <person name="Oh T.-J."/>
            <person name="Yu Y."/>
            <person name="Kim N.-H."/>
            <person name="Lee O.R."/>
            <person name="Lee T.-H."/>
            <person name="Bashyal P."/>
            <person name="Kim T.-S."/>
            <person name="Lee W.-H."/>
            <person name="Kawkins C."/>
            <person name="Kim C.-K."/>
            <person name="Kim J.S."/>
            <person name="Ahn B.O."/>
            <person name="Rhee S.Y."/>
            <person name="Sohng J.K."/>
        </authorList>
    </citation>
    <scope>NUCLEOTIDE SEQUENCE</scope>
    <source>
        <tissue evidence="3">Leaf</tissue>
    </source>
</reference>
<keyword evidence="1" id="KW-0560">Oxidoreductase</keyword>
<proteinExistence type="inferred from homology"/>
<sequence length="316" mass="36578">MGCETKWELAVIDMSSEEMKAGSEAWISGCKTVRKAFEDEGGFVALYDKPGGEQLGDSFYSSMKQLFELPLESKQRETTDKPIIPYARGHPDIPLYETLAIYNPISKQHCEHYANVMWPQGNPTFCENVNSYAKQLVELDNMVKRMLFESFGVEKNKYEELMESMEYVVRGYKYRAPEREKGEGNLGLPPHSDPSFITILNQKIDGLEVRLKNGEWAHVSASHNLFFVMCGHAMKVWSNDRLRACHHRVFVNSKVDRYSMGLMTYINKVIEPEETLVDEEHPLRFKPFDHYGYLRYFHTPEAIAKLPRRIYAYCGI</sequence>
<keyword evidence="3" id="KW-0223">Dioxygenase</keyword>
<gene>
    <name evidence="3" type="ORF">G2W53_043153</name>
</gene>
<keyword evidence="1" id="KW-0408">Iron</keyword>
<protein>
    <submittedName>
        <fullName evidence="3">Putative 2-oxoglutarate-dependent dioxygenase AOP1</fullName>
    </submittedName>
</protein>
<dbReference type="InterPro" id="IPR027443">
    <property type="entry name" value="IPNS-like_sf"/>
</dbReference>
<dbReference type="OrthoDB" id="288590at2759"/>
<dbReference type="PANTHER" id="PTHR47990">
    <property type="entry name" value="2-OXOGLUTARATE (2OG) AND FE(II)-DEPENDENT OXYGENASE SUPERFAMILY PROTEIN-RELATED"/>
    <property type="match status" value="1"/>
</dbReference>
<keyword evidence="1" id="KW-0479">Metal-binding</keyword>
<dbReference type="InterPro" id="IPR044861">
    <property type="entry name" value="IPNS-like_FE2OG_OXY"/>
</dbReference>
<evidence type="ECO:0000313" key="3">
    <source>
        <dbReference type="EMBL" id="KAF7804042.1"/>
    </source>
</evidence>
<dbReference type="Proteomes" id="UP000634136">
    <property type="component" value="Unassembled WGS sequence"/>
</dbReference>
<dbReference type="AlphaFoldDB" id="A0A834SI97"/>
<dbReference type="GO" id="GO:0046872">
    <property type="term" value="F:metal ion binding"/>
    <property type="evidence" value="ECO:0007669"/>
    <property type="project" value="UniProtKB-KW"/>
</dbReference>
<accession>A0A834SI97</accession>